<evidence type="ECO:0000256" key="5">
    <source>
        <dbReference type="ARBA" id="ARBA00023163"/>
    </source>
</evidence>
<dbReference type="OrthoDB" id="2264294at2759"/>
<dbReference type="Pfam" id="PF04082">
    <property type="entry name" value="Fungal_trans"/>
    <property type="match status" value="1"/>
</dbReference>
<keyword evidence="5" id="KW-0804">Transcription</keyword>
<gene>
    <name evidence="9" type="primary">CTF1_1</name>
    <name evidence="9" type="ORF">CU097_005332</name>
</gene>
<keyword evidence="1" id="KW-0479">Metal-binding</keyword>
<organism evidence="9 10">
    <name type="scientific">Rhizopus azygosporus</name>
    <name type="common">Rhizopus microsporus var. azygosporus</name>
    <dbReference type="NCBI Taxonomy" id="86630"/>
    <lineage>
        <taxon>Eukaryota</taxon>
        <taxon>Fungi</taxon>
        <taxon>Fungi incertae sedis</taxon>
        <taxon>Mucoromycota</taxon>
        <taxon>Mucoromycotina</taxon>
        <taxon>Mucoromycetes</taxon>
        <taxon>Mucorales</taxon>
        <taxon>Mucorineae</taxon>
        <taxon>Rhizopodaceae</taxon>
        <taxon>Rhizopus</taxon>
    </lineage>
</organism>
<dbReference type="Proteomes" id="UP000252139">
    <property type="component" value="Unassembled WGS sequence"/>
</dbReference>
<dbReference type="GO" id="GO:0003677">
    <property type="term" value="F:DNA binding"/>
    <property type="evidence" value="ECO:0007669"/>
    <property type="project" value="UniProtKB-KW"/>
</dbReference>
<dbReference type="PANTHER" id="PTHR31313">
    <property type="entry name" value="TY1 ENHANCER ACTIVATOR"/>
    <property type="match status" value="1"/>
</dbReference>
<keyword evidence="6" id="KW-0539">Nucleus</keyword>
<keyword evidence="10" id="KW-1185">Reference proteome</keyword>
<sequence length="833" mass="94424">MQLPEKPDDHPNKRKRTSRAWAKKRGPPKGYIEVLETRLKKMETMLDELAHKKTDSISPPEKGYASSDTRPPGAERVTRRDSEDGAFDKDPTENMITLKEDNGQEYTIPIELLSIASEGSMRYICELSSLPTILRKIDVNNDRLGRRFKRLGDSIFEYEFSPNISKQQLLQRLGTLNPGESIKGINDWIYRATGVDKMTSDALLKVYFAYIHPVLPVLNKILFLKQYRGEINQYPAAPLLNSIFGAAVRYIETCKSFGDEIPYCSHIELKKGWSEQLFDNVITLLKDRYCPSISTIQAIAIANNNRTSWDEKIVSSWLLNCVAQHVGLHRLSDRWPIPESEKEARKRIWWSTYILDIWSAAATGKPQTILDDDCDESYPKDLASQEEVMDDHDQTIPTFPSLDKNIAKKVKGEGIPLYQPFVQIAKLSEILGKILQGLYTPLAKKQSQEHGSDAIVTYLDRALSEWRAALPPSLQFSNSTHRPNAQGNAPLMSMSAIIHLTYYTLLILLHRPFIENDEGNRSSQSSLNICTNAATCCIEVAEKMHYRDFLLVSWNFAIYPVFTASLIHIYNATNKDRDIAEAAKSNLAKAICVVERLSKVSFNASKFHALLLELAKARGIDIQQDKHATKPDRKRKKKGQREAFDQEPVNHHLALCSSPAETSSNPGSTIAMLSDTEGCIPSSQSCSSADDWINGLHYNQQQQHQQQTAAPNLLLETDPFSLRQFNLPQYEQITMNELPISNGSSSNHNDMMQYQQPMHSMSFNAADSLLLGSPLPIMNDTQYNPVMSTQHYQQSPMTTFRNRPDNPFWAVPSSMELDEWMAYLLPDQSMNRQ</sequence>
<keyword evidence="2" id="KW-0862">Zinc</keyword>
<evidence type="ECO:0000256" key="6">
    <source>
        <dbReference type="ARBA" id="ARBA00023242"/>
    </source>
</evidence>
<evidence type="ECO:0000313" key="9">
    <source>
        <dbReference type="EMBL" id="RCH95860.1"/>
    </source>
</evidence>
<name>A0A367K107_RHIAZ</name>
<evidence type="ECO:0000256" key="4">
    <source>
        <dbReference type="ARBA" id="ARBA00023125"/>
    </source>
</evidence>
<feature type="compositionally biased region" description="Basic and acidic residues" evidence="7">
    <location>
        <begin position="76"/>
        <end position="93"/>
    </location>
</feature>
<evidence type="ECO:0000256" key="3">
    <source>
        <dbReference type="ARBA" id="ARBA00023015"/>
    </source>
</evidence>
<evidence type="ECO:0000313" key="10">
    <source>
        <dbReference type="Proteomes" id="UP000252139"/>
    </source>
</evidence>
<feature type="compositionally biased region" description="Basic residues" evidence="7">
    <location>
        <begin position="12"/>
        <end position="27"/>
    </location>
</feature>
<dbReference type="CDD" id="cd12148">
    <property type="entry name" value="fungal_TF_MHR"/>
    <property type="match status" value="1"/>
</dbReference>
<feature type="region of interest" description="Disordered" evidence="7">
    <location>
        <begin position="623"/>
        <end position="650"/>
    </location>
</feature>
<dbReference type="GO" id="GO:0008270">
    <property type="term" value="F:zinc ion binding"/>
    <property type="evidence" value="ECO:0007669"/>
    <property type="project" value="InterPro"/>
</dbReference>
<dbReference type="AlphaFoldDB" id="A0A367K107"/>
<feature type="compositionally biased region" description="Basic and acidic residues" evidence="7">
    <location>
        <begin position="640"/>
        <end position="650"/>
    </location>
</feature>
<protein>
    <submittedName>
        <fullName evidence="9">Transcriptional activator of fatty acid utilization</fullName>
    </submittedName>
</protein>
<dbReference type="PANTHER" id="PTHR31313:SF81">
    <property type="entry name" value="TY1 ENHANCER ACTIVATOR"/>
    <property type="match status" value="1"/>
</dbReference>
<dbReference type="InterPro" id="IPR051615">
    <property type="entry name" value="Transcr_Regulatory_Elem"/>
</dbReference>
<evidence type="ECO:0000256" key="2">
    <source>
        <dbReference type="ARBA" id="ARBA00022833"/>
    </source>
</evidence>
<keyword evidence="3" id="KW-0805">Transcription regulation</keyword>
<feature type="compositionally biased region" description="Basic and acidic residues" evidence="7">
    <location>
        <begin position="46"/>
        <end position="55"/>
    </location>
</feature>
<feature type="region of interest" description="Disordered" evidence="7">
    <location>
        <begin position="1"/>
        <end position="27"/>
    </location>
</feature>
<feature type="domain" description="Xylanolytic transcriptional activator regulatory" evidence="8">
    <location>
        <begin position="316"/>
        <end position="385"/>
    </location>
</feature>
<feature type="region of interest" description="Disordered" evidence="7">
    <location>
        <begin position="46"/>
        <end position="93"/>
    </location>
</feature>
<dbReference type="EMBL" id="PJQL01000425">
    <property type="protein sequence ID" value="RCH95860.1"/>
    <property type="molecule type" value="Genomic_DNA"/>
</dbReference>
<comment type="caution">
    <text evidence="9">The sequence shown here is derived from an EMBL/GenBank/DDBJ whole genome shotgun (WGS) entry which is preliminary data.</text>
</comment>
<evidence type="ECO:0000256" key="7">
    <source>
        <dbReference type="SAM" id="MobiDB-lite"/>
    </source>
</evidence>
<evidence type="ECO:0000259" key="8">
    <source>
        <dbReference type="SMART" id="SM00906"/>
    </source>
</evidence>
<proteinExistence type="predicted"/>
<feature type="compositionally biased region" description="Basic and acidic residues" evidence="7">
    <location>
        <begin position="1"/>
        <end position="11"/>
    </location>
</feature>
<dbReference type="SMART" id="SM00906">
    <property type="entry name" value="Fungal_trans"/>
    <property type="match status" value="1"/>
</dbReference>
<dbReference type="InterPro" id="IPR007219">
    <property type="entry name" value="XnlR_reg_dom"/>
</dbReference>
<dbReference type="STRING" id="86630.A0A367K107"/>
<reference evidence="9 10" key="1">
    <citation type="journal article" date="2018" name="G3 (Bethesda)">
        <title>Phylogenetic and Phylogenomic Definition of Rhizopus Species.</title>
        <authorList>
            <person name="Gryganskyi A.P."/>
            <person name="Golan J."/>
            <person name="Dolatabadi S."/>
            <person name="Mondo S."/>
            <person name="Robb S."/>
            <person name="Idnurm A."/>
            <person name="Muszewska A."/>
            <person name="Steczkiewicz K."/>
            <person name="Masonjones S."/>
            <person name="Liao H.L."/>
            <person name="Gajdeczka M.T."/>
            <person name="Anike F."/>
            <person name="Vuek A."/>
            <person name="Anishchenko I.M."/>
            <person name="Voigt K."/>
            <person name="de Hoog G.S."/>
            <person name="Smith M.E."/>
            <person name="Heitman J."/>
            <person name="Vilgalys R."/>
            <person name="Stajich J.E."/>
        </authorList>
    </citation>
    <scope>NUCLEOTIDE SEQUENCE [LARGE SCALE GENOMIC DNA]</scope>
    <source>
        <strain evidence="9 10">CBS 357.93</strain>
    </source>
</reference>
<dbReference type="GO" id="GO:0006351">
    <property type="term" value="P:DNA-templated transcription"/>
    <property type="evidence" value="ECO:0007669"/>
    <property type="project" value="InterPro"/>
</dbReference>
<evidence type="ECO:0000256" key="1">
    <source>
        <dbReference type="ARBA" id="ARBA00022723"/>
    </source>
</evidence>
<accession>A0A367K107</accession>
<keyword evidence="4" id="KW-0238">DNA-binding</keyword>